<dbReference type="PANTHER" id="PTHR45931">
    <property type="entry name" value="SI:CH211-59O9.10"/>
    <property type="match status" value="1"/>
</dbReference>
<feature type="region of interest" description="Disordered" evidence="9">
    <location>
        <begin position="25"/>
        <end position="63"/>
    </location>
</feature>
<dbReference type="GO" id="GO:0006511">
    <property type="term" value="P:ubiquitin-dependent protein catabolic process"/>
    <property type="evidence" value="ECO:0007669"/>
    <property type="project" value="TreeGrafter"/>
</dbReference>
<evidence type="ECO:0000256" key="3">
    <source>
        <dbReference type="ARBA" id="ARBA00022679"/>
    </source>
</evidence>
<dbReference type="InterPro" id="IPR001841">
    <property type="entry name" value="Znf_RING"/>
</dbReference>
<evidence type="ECO:0000259" key="10">
    <source>
        <dbReference type="PROSITE" id="PS50089"/>
    </source>
</evidence>
<dbReference type="Proteomes" id="UP001165122">
    <property type="component" value="Unassembled WGS sequence"/>
</dbReference>
<keyword evidence="6" id="KW-0833">Ubl conjugation pathway</keyword>
<dbReference type="InterPro" id="IPR036361">
    <property type="entry name" value="SAP_dom_sf"/>
</dbReference>
<dbReference type="SUPFAM" id="SSF57850">
    <property type="entry name" value="RING/U-box"/>
    <property type="match status" value="1"/>
</dbReference>
<dbReference type="GO" id="GO:0008270">
    <property type="term" value="F:zinc ion binding"/>
    <property type="evidence" value="ECO:0007669"/>
    <property type="project" value="UniProtKB-KW"/>
</dbReference>
<keyword evidence="3" id="KW-0808">Transferase</keyword>
<feature type="compositionally biased region" description="Basic and acidic residues" evidence="9">
    <location>
        <begin position="337"/>
        <end position="351"/>
    </location>
</feature>
<comment type="caution">
    <text evidence="11">The sequence shown here is derived from an EMBL/GenBank/DDBJ whole genome shotgun (WGS) entry which is preliminary data.</text>
</comment>
<feature type="region of interest" description="Disordered" evidence="9">
    <location>
        <begin position="77"/>
        <end position="101"/>
    </location>
</feature>
<reference evidence="12" key="1">
    <citation type="journal article" date="2023" name="Commun. Biol.">
        <title>Genome analysis of Parmales, the sister group of diatoms, reveals the evolutionary specialization of diatoms from phago-mixotrophs to photoautotrophs.</title>
        <authorList>
            <person name="Ban H."/>
            <person name="Sato S."/>
            <person name="Yoshikawa S."/>
            <person name="Yamada K."/>
            <person name="Nakamura Y."/>
            <person name="Ichinomiya M."/>
            <person name="Sato N."/>
            <person name="Blanc-Mathieu R."/>
            <person name="Endo H."/>
            <person name="Kuwata A."/>
            <person name="Ogata H."/>
        </authorList>
    </citation>
    <scope>NUCLEOTIDE SEQUENCE [LARGE SCALE GENOMIC DNA]</scope>
    <source>
        <strain evidence="12">NIES 3700</strain>
    </source>
</reference>
<evidence type="ECO:0000256" key="4">
    <source>
        <dbReference type="ARBA" id="ARBA00022723"/>
    </source>
</evidence>
<evidence type="ECO:0000256" key="5">
    <source>
        <dbReference type="ARBA" id="ARBA00022771"/>
    </source>
</evidence>
<accession>A0A9W7CBI9</accession>
<evidence type="ECO:0000256" key="1">
    <source>
        <dbReference type="ARBA" id="ARBA00000900"/>
    </source>
</evidence>
<dbReference type="GO" id="GO:0061630">
    <property type="term" value="F:ubiquitin protein ligase activity"/>
    <property type="evidence" value="ECO:0007669"/>
    <property type="project" value="UniProtKB-EC"/>
</dbReference>
<dbReference type="InterPro" id="IPR013083">
    <property type="entry name" value="Znf_RING/FYVE/PHD"/>
</dbReference>
<evidence type="ECO:0000256" key="2">
    <source>
        <dbReference type="ARBA" id="ARBA00012483"/>
    </source>
</evidence>
<feature type="compositionally biased region" description="Acidic residues" evidence="9">
    <location>
        <begin position="301"/>
        <end position="316"/>
    </location>
</feature>
<keyword evidence="7" id="KW-0862">Zinc</keyword>
<dbReference type="AlphaFoldDB" id="A0A9W7CBI9"/>
<dbReference type="PANTHER" id="PTHR45931:SF3">
    <property type="entry name" value="RING ZINC FINGER-CONTAINING PROTEIN"/>
    <property type="match status" value="1"/>
</dbReference>
<keyword evidence="5 8" id="KW-0863">Zinc-finger</keyword>
<protein>
    <recommendedName>
        <fullName evidence="2">RING-type E3 ubiquitin transferase</fullName>
        <ecNumber evidence="2">2.3.2.27</ecNumber>
    </recommendedName>
</protein>
<dbReference type="GO" id="GO:0005634">
    <property type="term" value="C:nucleus"/>
    <property type="evidence" value="ECO:0007669"/>
    <property type="project" value="TreeGrafter"/>
</dbReference>
<evidence type="ECO:0000256" key="8">
    <source>
        <dbReference type="PROSITE-ProRule" id="PRU00175"/>
    </source>
</evidence>
<dbReference type="SMART" id="SM00184">
    <property type="entry name" value="RING"/>
    <property type="match status" value="1"/>
</dbReference>
<dbReference type="Gene3D" id="3.30.40.10">
    <property type="entry name" value="Zinc/RING finger domain, C3HC4 (zinc finger)"/>
    <property type="match status" value="1"/>
</dbReference>
<name>A0A9W7CBI9_9STRA</name>
<evidence type="ECO:0000313" key="12">
    <source>
        <dbReference type="Proteomes" id="UP001165122"/>
    </source>
</evidence>
<keyword evidence="12" id="KW-1185">Reference proteome</keyword>
<organism evidence="11 12">
    <name type="scientific">Triparma laevis f. longispina</name>
    <dbReference type="NCBI Taxonomy" id="1714387"/>
    <lineage>
        <taxon>Eukaryota</taxon>
        <taxon>Sar</taxon>
        <taxon>Stramenopiles</taxon>
        <taxon>Ochrophyta</taxon>
        <taxon>Bolidophyceae</taxon>
        <taxon>Parmales</taxon>
        <taxon>Triparmaceae</taxon>
        <taxon>Triparma</taxon>
    </lineage>
</organism>
<dbReference type="PROSITE" id="PS50089">
    <property type="entry name" value="ZF_RING_2"/>
    <property type="match status" value="1"/>
</dbReference>
<proteinExistence type="predicted"/>
<dbReference type="EC" id="2.3.2.27" evidence="2"/>
<dbReference type="GO" id="GO:0016567">
    <property type="term" value="P:protein ubiquitination"/>
    <property type="evidence" value="ECO:0007669"/>
    <property type="project" value="UniProtKB-ARBA"/>
</dbReference>
<feature type="region of interest" description="Disordered" evidence="9">
    <location>
        <begin position="328"/>
        <end position="351"/>
    </location>
</feature>
<feature type="domain" description="RING-type" evidence="10">
    <location>
        <begin position="124"/>
        <end position="165"/>
    </location>
</feature>
<evidence type="ECO:0000256" key="7">
    <source>
        <dbReference type="ARBA" id="ARBA00022833"/>
    </source>
</evidence>
<dbReference type="EMBL" id="BRXW01000053">
    <property type="protein sequence ID" value="GMI03171.1"/>
    <property type="molecule type" value="Genomic_DNA"/>
</dbReference>
<dbReference type="CDD" id="cd16454">
    <property type="entry name" value="RING-H2_PA-TM-RING"/>
    <property type="match status" value="1"/>
</dbReference>
<sequence length="427" mass="46901">MEGIMNHLFVAQQQAALNHYNREHAAGRTPAPGQTQPPPAAAAAAAAAPPQPQPGQPRGSSQGIMSMLQGVMETMVNPMYAPSDGPSTQQPEGGPPPASQKTLRTIPLITVGEDDLTDETNRECCICLDANEIGSTVKRLPCGHLFHPECIDSWIKKHCTCPVCRYELESDNASYNRGRDQRMKGRRPRYHLYELSRMSAKEVMSLARSLEVSVTGAIDKSDIVDRVVASGKIDIIKGNAAKEKSYSIRDLEDKRIKQLKAILAEAGVRYKERDVVERRDLIDLIVNSGRVEIVADESEEDEILDIDGENDDDDDLDSKPRAVNLAANPAANTTAEAKTESDCGPSELKRQKKEEKNIEELNSGLNQVEVDDNLGSSGMKIEDLRNMKISKLKNICKENAIDVSDCVEKKELVLRIVNSGTVLIADF</sequence>
<feature type="region of interest" description="Disordered" evidence="9">
    <location>
        <begin position="301"/>
        <end position="320"/>
    </location>
</feature>
<dbReference type="InterPro" id="IPR051834">
    <property type="entry name" value="RING_finger_E3_ligase"/>
</dbReference>
<dbReference type="OrthoDB" id="8062037at2759"/>
<comment type="catalytic activity">
    <reaction evidence="1">
        <text>S-ubiquitinyl-[E2 ubiquitin-conjugating enzyme]-L-cysteine + [acceptor protein]-L-lysine = [E2 ubiquitin-conjugating enzyme]-L-cysteine + N(6)-ubiquitinyl-[acceptor protein]-L-lysine.</text>
        <dbReference type="EC" id="2.3.2.27"/>
    </reaction>
</comment>
<dbReference type="FunFam" id="3.30.40.10:FF:000127">
    <property type="entry name" value="E3 ubiquitin-protein ligase RNF181"/>
    <property type="match status" value="1"/>
</dbReference>
<gene>
    <name evidence="11" type="ORF">TrLO_g2515</name>
</gene>
<evidence type="ECO:0000313" key="11">
    <source>
        <dbReference type="EMBL" id="GMI03171.1"/>
    </source>
</evidence>
<evidence type="ECO:0000256" key="9">
    <source>
        <dbReference type="SAM" id="MobiDB-lite"/>
    </source>
</evidence>
<dbReference type="SUPFAM" id="SSF68906">
    <property type="entry name" value="SAP domain"/>
    <property type="match status" value="1"/>
</dbReference>
<dbReference type="Pfam" id="PF13639">
    <property type="entry name" value="zf-RING_2"/>
    <property type="match status" value="1"/>
</dbReference>
<keyword evidence="4" id="KW-0479">Metal-binding</keyword>
<evidence type="ECO:0000256" key="6">
    <source>
        <dbReference type="ARBA" id="ARBA00022786"/>
    </source>
</evidence>